<protein>
    <submittedName>
        <fullName evidence="1">Uncharacterized protein</fullName>
    </submittedName>
</protein>
<gene>
    <name evidence="1" type="primary">ORF19786</name>
</gene>
<sequence>STTRKDDPEVAEVTQRCSITRKVDQVCSDSLQKVNLADLELNSQDLPSTEDDANLFQVLLDALPDRSSPLPNYIHPLTDEDWRPIEDLKQFLIDNEELCPVSYTFVPVSDDPVKSLKSYLETSCIAPRLSGYGT</sequence>
<accession>A0A0B6YAS5</accession>
<feature type="non-terminal residue" evidence="1">
    <location>
        <position position="1"/>
    </location>
</feature>
<reference evidence="1" key="1">
    <citation type="submission" date="2014-12" db="EMBL/GenBank/DDBJ databases">
        <title>Insight into the proteome of Arion vulgaris.</title>
        <authorList>
            <person name="Aradska J."/>
            <person name="Bulat T."/>
            <person name="Smidak R."/>
            <person name="Sarate P."/>
            <person name="Gangsoo J."/>
            <person name="Sialana F."/>
            <person name="Bilban M."/>
            <person name="Lubec G."/>
        </authorList>
    </citation>
    <scope>NUCLEOTIDE SEQUENCE</scope>
    <source>
        <tissue evidence="1">Skin</tissue>
    </source>
</reference>
<name>A0A0B6YAS5_9EUPU</name>
<organism evidence="1">
    <name type="scientific">Arion vulgaris</name>
    <dbReference type="NCBI Taxonomy" id="1028688"/>
    <lineage>
        <taxon>Eukaryota</taxon>
        <taxon>Metazoa</taxon>
        <taxon>Spiralia</taxon>
        <taxon>Lophotrochozoa</taxon>
        <taxon>Mollusca</taxon>
        <taxon>Gastropoda</taxon>
        <taxon>Heterobranchia</taxon>
        <taxon>Euthyneura</taxon>
        <taxon>Panpulmonata</taxon>
        <taxon>Eupulmonata</taxon>
        <taxon>Stylommatophora</taxon>
        <taxon>Helicina</taxon>
        <taxon>Arionoidea</taxon>
        <taxon>Arionidae</taxon>
        <taxon>Arion</taxon>
    </lineage>
</organism>
<dbReference type="EMBL" id="HACG01006429">
    <property type="protein sequence ID" value="CEK53294.1"/>
    <property type="molecule type" value="Transcribed_RNA"/>
</dbReference>
<dbReference type="AlphaFoldDB" id="A0A0B6YAS5"/>
<evidence type="ECO:0000313" key="1">
    <source>
        <dbReference type="EMBL" id="CEK53294.1"/>
    </source>
</evidence>
<proteinExistence type="predicted"/>